<dbReference type="SUPFAM" id="SSF158682">
    <property type="entry name" value="TerB-like"/>
    <property type="match status" value="1"/>
</dbReference>
<dbReference type="InterPro" id="IPR029024">
    <property type="entry name" value="TerB-like"/>
</dbReference>
<sequence>MPSGRFNPFETLLLTSRSQADTAGLLLLAWVMACRGPLNEAQRRHLTELASECRHGHDLEPIFALADRQDFDAIQLAAEVMQKDRGGEQAYPFLRQAIAVSVVDGEPSISQHHVLRFLADLLGVIPSLFATLYAEQAGRPYAVPEDPSRRDYWLAKEHQRQQEEARQHEQDERRREQEARERQEQELRRQRERREQEARERERQRQENARQERAHRERAQQERARQDQAREERARQERQRQEKARQERSNAGQNQRWQQAPPNDARAHRALAVLGLPPGASRGEIRKAYRRMAQTHHPDRFFAEGEARMATASQRFQRIKNAYEYLMRAS</sequence>
<evidence type="ECO:0000256" key="2">
    <source>
        <dbReference type="SAM" id="MobiDB-lite"/>
    </source>
</evidence>
<organism evidence="4 5">
    <name type="scientific">Onishia taeanensis</name>
    <dbReference type="NCBI Taxonomy" id="284577"/>
    <lineage>
        <taxon>Bacteria</taxon>
        <taxon>Pseudomonadati</taxon>
        <taxon>Pseudomonadota</taxon>
        <taxon>Gammaproteobacteria</taxon>
        <taxon>Oceanospirillales</taxon>
        <taxon>Halomonadaceae</taxon>
        <taxon>Onishia</taxon>
    </lineage>
</organism>
<dbReference type="Pfam" id="PF00226">
    <property type="entry name" value="DnaJ"/>
    <property type="match status" value="1"/>
</dbReference>
<feature type="region of interest" description="Disordered" evidence="2">
    <location>
        <begin position="156"/>
        <end position="265"/>
    </location>
</feature>
<protein>
    <submittedName>
        <fullName evidence="4">DnaJ-like protein</fullName>
    </submittedName>
</protein>
<evidence type="ECO:0000259" key="3">
    <source>
        <dbReference type="PROSITE" id="PS50076"/>
    </source>
</evidence>
<dbReference type="AlphaFoldDB" id="A0A328XSD7"/>
<comment type="caution">
    <text evidence="4">The sequence shown here is derived from an EMBL/GenBank/DDBJ whole genome shotgun (WGS) entry which is preliminary data.</text>
</comment>
<gene>
    <name evidence="4" type="ORF">BCL93_103143</name>
</gene>
<proteinExistence type="predicted"/>
<dbReference type="SUPFAM" id="SSF46565">
    <property type="entry name" value="Chaperone J-domain"/>
    <property type="match status" value="1"/>
</dbReference>
<dbReference type="SMART" id="SM00271">
    <property type="entry name" value="DnaJ"/>
    <property type="match status" value="1"/>
</dbReference>
<evidence type="ECO:0000313" key="5">
    <source>
        <dbReference type="Proteomes" id="UP000249700"/>
    </source>
</evidence>
<accession>A0A328XSD7</accession>
<dbReference type="PROSITE" id="PS50076">
    <property type="entry name" value="DNAJ_2"/>
    <property type="match status" value="1"/>
</dbReference>
<evidence type="ECO:0000313" key="4">
    <source>
        <dbReference type="EMBL" id="RAR62912.1"/>
    </source>
</evidence>
<dbReference type="Gene3D" id="1.10.287.110">
    <property type="entry name" value="DnaJ domain"/>
    <property type="match status" value="1"/>
</dbReference>
<feature type="domain" description="J" evidence="3">
    <location>
        <begin position="269"/>
        <end position="330"/>
    </location>
</feature>
<feature type="compositionally biased region" description="Polar residues" evidence="2">
    <location>
        <begin position="249"/>
        <end position="261"/>
    </location>
</feature>
<reference evidence="4 5" key="1">
    <citation type="submission" date="2018-06" db="EMBL/GenBank/DDBJ databases">
        <title>Comparative analysis of microorganisms from saline springs in Andes Mountain Range, Colombia.</title>
        <authorList>
            <person name="Rubin E."/>
        </authorList>
    </citation>
    <scope>NUCLEOTIDE SEQUENCE [LARGE SCALE GENOMIC DNA]</scope>
    <source>
        <strain evidence="4 5">USBA-857</strain>
    </source>
</reference>
<dbReference type="CDD" id="cd06257">
    <property type="entry name" value="DnaJ"/>
    <property type="match status" value="1"/>
</dbReference>
<dbReference type="PANTHER" id="PTHR24074">
    <property type="entry name" value="CO-CHAPERONE PROTEIN DJLA"/>
    <property type="match status" value="1"/>
</dbReference>
<dbReference type="InterPro" id="IPR036869">
    <property type="entry name" value="J_dom_sf"/>
</dbReference>
<name>A0A328XSD7_9GAMM</name>
<evidence type="ECO:0000256" key="1">
    <source>
        <dbReference type="ARBA" id="ARBA00023186"/>
    </source>
</evidence>
<dbReference type="PRINTS" id="PR00625">
    <property type="entry name" value="JDOMAIN"/>
</dbReference>
<dbReference type="InterPro" id="IPR050817">
    <property type="entry name" value="DjlA_DnaK_co-chaperone"/>
</dbReference>
<dbReference type="EMBL" id="QLSX01000003">
    <property type="protein sequence ID" value="RAR62912.1"/>
    <property type="molecule type" value="Genomic_DNA"/>
</dbReference>
<dbReference type="InterPro" id="IPR001623">
    <property type="entry name" value="DnaJ_domain"/>
</dbReference>
<dbReference type="PROSITE" id="PS51257">
    <property type="entry name" value="PROKAR_LIPOPROTEIN"/>
    <property type="match status" value="1"/>
</dbReference>
<dbReference type="Proteomes" id="UP000249700">
    <property type="component" value="Unassembled WGS sequence"/>
</dbReference>
<feature type="compositionally biased region" description="Basic and acidic residues" evidence="2">
    <location>
        <begin position="156"/>
        <end position="248"/>
    </location>
</feature>
<keyword evidence="1" id="KW-0143">Chaperone</keyword>
<dbReference type="RefSeq" id="WP_181463036.1">
    <property type="nucleotide sequence ID" value="NZ_QLSX01000003.1"/>
</dbReference>